<dbReference type="GO" id="GO:0007606">
    <property type="term" value="P:sensory perception of chemical stimulus"/>
    <property type="evidence" value="ECO:0007669"/>
    <property type="project" value="InterPro"/>
</dbReference>
<dbReference type="PANTHER" id="PTHR47521">
    <property type="entry name" value="SERPENTINE RECEPTOR, CLASS E (EPSILON)-RELATED"/>
    <property type="match status" value="1"/>
</dbReference>
<feature type="transmembrane region" description="Helical" evidence="2">
    <location>
        <begin position="20"/>
        <end position="44"/>
    </location>
</feature>
<sequence>MNMAVAWLTYPNVVDKFRIALFSTEIIVLTSAIFVNVLLFLTVINRTQTVHRNMKCLFHNFVINTAIIAFTRYIIIANMISQMTFLDKEGIFYRSVACIHDIGMAMDATNQWGLAFERTLSTFFSRTYERNRSKCLTAFIAILPWCPAIAHGIVLHSGIIDGRKTGFSMAGLNVAAWVVFIFLSAANKLKYKRGMSDNLSERYQIVENIKTTPMVYVFIFACAIRNILAIAITLAIDYIFLNHELFYWYRVMGNLYDLIVGSYALITPVLIMYSHAEMRRRLRLLIAMSTDVSPLPDDQPLKGVRVTTRNRRLYIALTMSQEKPSNSGRYYRVIISGDVLRRRLQKAATPCEFLVILGIQGPTKMCAYYSLSMDEFKSLTQYQFQALGFEESSVSKICRALRCLKQMDMGLNNTLSVRPQMRRPEHCGIASKPVNYGPPI</sequence>
<dbReference type="PANTHER" id="PTHR47521:SF7">
    <property type="entry name" value="SERPENTINE RECEPTOR CLASS EPSILON-6"/>
    <property type="match status" value="1"/>
</dbReference>
<organism evidence="3 4">
    <name type="scientific">Ditylenchus destructor</name>
    <dbReference type="NCBI Taxonomy" id="166010"/>
    <lineage>
        <taxon>Eukaryota</taxon>
        <taxon>Metazoa</taxon>
        <taxon>Ecdysozoa</taxon>
        <taxon>Nematoda</taxon>
        <taxon>Chromadorea</taxon>
        <taxon>Rhabditida</taxon>
        <taxon>Tylenchina</taxon>
        <taxon>Tylenchomorpha</taxon>
        <taxon>Sphaerularioidea</taxon>
        <taxon>Anguinidae</taxon>
        <taxon>Anguininae</taxon>
        <taxon>Ditylenchus</taxon>
    </lineage>
</organism>
<keyword evidence="4" id="KW-1185">Reference proteome</keyword>
<dbReference type="AlphaFoldDB" id="A0AAD4R9L8"/>
<comment type="caution">
    <text evidence="3">The sequence shown here is derived from an EMBL/GenBank/DDBJ whole genome shotgun (WGS) entry which is preliminary data.</text>
</comment>
<evidence type="ECO:0000313" key="3">
    <source>
        <dbReference type="EMBL" id="KAI1718947.1"/>
    </source>
</evidence>
<dbReference type="EMBL" id="JAKKPZ010000007">
    <property type="protein sequence ID" value="KAI1718947.1"/>
    <property type="molecule type" value="Genomic_DNA"/>
</dbReference>
<evidence type="ECO:0000256" key="1">
    <source>
        <dbReference type="ARBA" id="ARBA00006803"/>
    </source>
</evidence>
<reference evidence="3" key="1">
    <citation type="submission" date="2022-01" db="EMBL/GenBank/DDBJ databases">
        <title>Genome Sequence Resource for Two Populations of Ditylenchus destructor, the Migratory Endoparasitic Phytonematode.</title>
        <authorList>
            <person name="Zhang H."/>
            <person name="Lin R."/>
            <person name="Xie B."/>
        </authorList>
    </citation>
    <scope>NUCLEOTIDE SEQUENCE</scope>
    <source>
        <strain evidence="3">BazhouSP</strain>
    </source>
</reference>
<dbReference type="InterPro" id="IPR004151">
    <property type="entry name" value="7TM_GPCR_serpentine_rcpt_Sre"/>
</dbReference>
<evidence type="ECO:0000256" key="2">
    <source>
        <dbReference type="SAM" id="Phobius"/>
    </source>
</evidence>
<keyword evidence="2" id="KW-0812">Transmembrane</keyword>
<keyword evidence="2" id="KW-1133">Transmembrane helix</keyword>
<feature type="transmembrane region" description="Helical" evidence="2">
    <location>
        <begin position="253"/>
        <end position="273"/>
    </location>
</feature>
<name>A0AAD4R9L8_9BILA</name>
<dbReference type="GO" id="GO:0016020">
    <property type="term" value="C:membrane"/>
    <property type="evidence" value="ECO:0007669"/>
    <property type="project" value="InterPro"/>
</dbReference>
<dbReference type="Pfam" id="PF03125">
    <property type="entry name" value="Sre"/>
    <property type="match status" value="1"/>
</dbReference>
<comment type="similarity">
    <text evidence="1">Belongs to the nematode receptor-like protein sre family.</text>
</comment>
<dbReference type="Proteomes" id="UP001201812">
    <property type="component" value="Unassembled WGS sequence"/>
</dbReference>
<feature type="transmembrane region" description="Helical" evidence="2">
    <location>
        <begin position="166"/>
        <end position="186"/>
    </location>
</feature>
<accession>A0AAD4R9L8</accession>
<feature type="transmembrane region" description="Helical" evidence="2">
    <location>
        <begin position="135"/>
        <end position="154"/>
    </location>
</feature>
<evidence type="ECO:0000313" key="4">
    <source>
        <dbReference type="Proteomes" id="UP001201812"/>
    </source>
</evidence>
<dbReference type="InterPro" id="IPR052860">
    <property type="entry name" value="NRL-GPCR1"/>
</dbReference>
<feature type="transmembrane region" description="Helical" evidence="2">
    <location>
        <begin position="56"/>
        <end position="80"/>
    </location>
</feature>
<protein>
    <submittedName>
        <fullName evidence="3">Sre G protein-coupled chemoreceptor domain-containing protein</fullName>
    </submittedName>
</protein>
<gene>
    <name evidence="3" type="ORF">DdX_06062</name>
</gene>
<keyword evidence="2" id="KW-0472">Membrane</keyword>
<proteinExistence type="inferred from homology"/>
<feature type="transmembrane region" description="Helical" evidence="2">
    <location>
        <begin position="215"/>
        <end position="241"/>
    </location>
</feature>